<dbReference type="EMBL" id="SSTD01008434">
    <property type="protein sequence ID" value="TYK15921.1"/>
    <property type="molecule type" value="Genomic_DNA"/>
</dbReference>
<sequence length="194" mass="22112">MNQLLQGTIGYLLSSDPTSNRNDWTSWFCFAISDPTSTRNDRDLLQSDPTSSRNDWASSFYSIVRSSLFVILHFTEYSNSIERCLIILKDENQSLESGVIVPVKEGVWCPSTNTLHTSSGEISISLWDLWVLGGLLIKGIFYDKAFLAIKTYYDHLKDVQKLVKYLKPPPVKQKKTSRPRSTHNLNGIPIRRPN</sequence>
<dbReference type="Proteomes" id="UP000321947">
    <property type="component" value="Unassembled WGS sequence"/>
</dbReference>
<evidence type="ECO:0000313" key="3">
    <source>
        <dbReference type="EMBL" id="TYK15921.1"/>
    </source>
</evidence>
<dbReference type="AlphaFoldDB" id="A0A5A7V9I3"/>
<feature type="compositionally biased region" description="Basic residues" evidence="1">
    <location>
        <begin position="172"/>
        <end position="181"/>
    </location>
</feature>
<name>A0A5A7V9I3_CUCMM</name>
<protein>
    <recommendedName>
        <fullName evidence="6">Mitochondrial protein</fullName>
    </recommendedName>
</protein>
<dbReference type="EMBL" id="SSTE01002041">
    <property type="protein sequence ID" value="KAA0063884.1"/>
    <property type="molecule type" value="Genomic_DNA"/>
</dbReference>
<gene>
    <name evidence="3" type="ORF">E5676_scaffold94G00240</name>
    <name evidence="2" type="ORF">E6C27_scaffold616G00080</name>
</gene>
<organism evidence="2 4">
    <name type="scientific">Cucumis melo var. makuwa</name>
    <name type="common">Oriental melon</name>
    <dbReference type="NCBI Taxonomy" id="1194695"/>
    <lineage>
        <taxon>Eukaryota</taxon>
        <taxon>Viridiplantae</taxon>
        <taxon>Streptophyta</taxon>
        <taxon>Embryophyta</taxon>
        <taxon>Tracheophyta</taxon>
        <taxon>Spermatophyta</taxon>
        <taxon>Magnoliopsida</taxon>
        <taxon>eudicotyledons</taxon>
        <taxon>Gunneridae</taxon>
        <taxon>Pentapetalae</taxon>
        <taxon>rosids</taxon>
        <taxon>fabids</taxon>
        <taxon>Cucurbitales</taxon>
        <taxon>Cucurbitaceae</taxon>
        <taxon>Benincaseae</taxon>
        <taxon>Cucumis</taxon>
    </lineage>
</organism>
<feature type="region of interest" description="Disordered" evidence="1">
    <location>
        <begin position="170"/>
        <end position="194"/>
    </location>
</feature>
<evidence type="ECO:0000313" key="4">
    <source>
        <dbReference type="Proteomes" id="UP000321393"/>
    </source>
</evidence>
<evidence type="ECO:0000256" key="1">
    <source>
        <dbReference type="SAM" id="MobiDB-lite"/>
    </source>
</evidence>
<proteinExistence type="predicted"/>
<reference evidence="4 5" key="1">
    <citation type="submission" date="2019-08" db="EMBL/GenBank/DDBJ databases">
        <title>Draft genome sequences of two oriental melons (Cucumis melo L. var makuwa).</title>
        <authorList>
            <person name="Kwon S.-Y."/>
        </authorList>
    </citation>
    <scope>NUCLEOTIDE SEQUENCE [LARGE SCALE GENOMIC DNA]</scope>
    <source>
        <strain evidence="5">cv. Chang Bougi</strain>
        <strain evidence="4">cv. SW 3</strain>
        <tissue evidence="2">Leaf</tissue>
    </source>
</reference>
<evidence type="ECO:0000313" key="5">
    <source>
        <dbReference type="Proteomes" id="UP000321947"/>
    </source>
</evidence>
<accession>A0A5A7V9I3</accession>
<dbReference type="Proteomes" id="UP000321393">
    <property type="component" value="Unassembled WGS sequence"/>
</dbReference>
<comment type="caution">
    <text evidence="2">The sequence shown here is derived from an EMBL/GenBank/DDBJ whole genome shotgun (WGS) entry which is preliminary data.</text>
</comment>
<evidence type="ECO:0000313" key="2">
    <source>
        <dbReference type="EMBL" id="KAA0063884.1"/>
    </source>
</evidence>
<evidence type="ECO:0008006" key="6">
    <source>
        <dbReference type="Google" id="ProtNLM"/>
    </source>
</evidence>